<evidence type="ECO:0000256" key="5">
    <source>
        <dbReference type="PROSITE-ProRule" id="PRU00169"/>
    </source>
</evidence>
<dbReference type="Proteomes" id="UP000184474">
    <property type="component" value="Unassembled WGS sequence"/>
</dbReference>
<dbReference type="InterPro" id="IPR001789">
    <property type="entry name" value="Sig_transdc_resp-reg_receiver"/>
</dbReference>
<dbReference type="SMART" id="SM00388">
    <property type="entry name" value="HisKA"/>
    <property type="match status" value="1"/>
</dbReference>
<dbReference type="PANTHER" id="PTHR45339">
    <property type="entry name" value="HYBRID SIGNAL TRANSDUCTION HISTIDINE KINASE J"/>
    <property type="match status" value="1"/>
</dbReference>
<dbReference type="PROSITE" id="PS50110">
    <property type="entry name" value="RESPONSE_REGULATORY"/>
    <property type="match status" value="1"/>
</dbReference>
<dbReference type="Pfam" id="PF00072">
    <property type="entry name" value="Response_reg"/>
    <property type="match status" value="1"/>
</dbReference>
<keyword evidence="8" id="KW-0732">Signal</keyword>
<accession>A0A1M6W1R5</accession>
<keyword evidence="6" id="KW-0175">Coiled coil</keyword>
<feature type="transmembrane region" description="Helical" evidence="7">
    <location>
        <begin position="306"/>
        <end position="327"/>
    </location>
</feature>
<feature type="transmembrane region" description="Helical" evidence="7">
    <location>
        <begin position="217"/>
        <end position="236"/>
    </location>
</feature>
<dbReference type="EC" id="2.7.13.3" evidence="2"/>
<dbReference type="PANTHER" id="PTHR45339:SF1">
    <property type="entry name" value="HYBRID SIGNAL TRANSDUCTION HISTIDINE KINASE J"/>
    <property type="match status" value="1"/>
</dbReference>
<dbReference type="CDD" id="cd00082">
    <property type="entry name" value="HisKA"/>
    <property type="match status" value="1"/>
</dbReference>
<dbReference type="InterPro" id="IPR003594">
    <property type="entry name" value="HATPase_dom"/>
</dbReference>
<evidence type="ECO:0000256" key="1">
    <source>
        <dbReference type="ARBA" id="ARBA00000085"/>
    </source>
</evidence>
<keyword evidence="7" id="KW-0812">Transmembrane</keyword>
<keyword evidence="11" id="KW-0418">Kinase</keyword>
<dbReference type="InterPro" id="IPR004358">
    <property type="entry name" value="Sig_transdc_His_kin-like_C"/>
</dbReference>
<organism evidence="11 12">
    <name type="scientific">Reichenbachiella agariperforans</name>
    <dbReference type="NCBI Taxonomy" id="156994"/>
    <lineage>
        <taxon>Bacteria</taxon>
        <taxon>Pseudomonadati</taxon>
        <taxon>Bacteroidota</taxon>
        <taxon>Cytophagia</taxon>
        <taxon>Cytophagales</taxon>
        <taxon>Reichenbachiellaceae</taxon>
        <taxon>Reichenbachiella</taxon>
    </lineage>
</organism>
<dbReference type="Pfam" id="PF02518">
    <property type="entry name" value="HATPase_c"/>
    <property type="match status" value="1"/>
</dbReference>
<dbReference type="Gene3D" id="3.40.50.2300">
    <property type="match status" value="1"/>
</dbReference>
<dbReference type="InterPro" id="IPR036890">
    <property type="entry name" value="HATPase_C_sf"/>
</dbReference>
<reference evidence="12" key="1">
    <citation type="submission" date="2016-11" db="EMBL/GenBank/DDBJ databases">
        <authorList>
            <person name="Varghese N."/>
            <person name="Submissions S."/>
        </authorList>
    </citation>
    <scope>NUCLEOTIDE SEQUENCE [LARGE SCALE GENOMIC DNA]</scope>
    <source>
        <strain evidence="12">DSM 26134</strain>
    </source>
</reference>
<feature type="domain" description="Response regulatory" evidence="10">
    <location>
        <begin position="701"/>
        <end position="819"/>
    </location>
</feature>
<evidence type="ECO:0000259" key="9">
    <source>
        <dbReference type="PROSITE" id="PS50109"/>
    </source>
</evidence>
<sequence length="828" mass="94912">MSRLLIKWLLIVLLLLGCYAAPAQRPAELGQILDGNQSIHTYLTVYSDSSKALGIDDILQPLYQQQFSVPTHLAYEQAHWGKISIRNEHKKVKFYFLYVGQNDYIDAYYVRNGEVVNHVKSGYLYAGNEKYLEKGSYYIPIEIGPETTQDLYIRIEESLHHDPDFDLQLYSSDGWTKKIINKQVSDLIFQAIFWVMLLYNLFLYFNTRIRSYLDYSLYLFTVSTSYLFLSGLLREIVLQNTPEMTPYFMPIISLTLFMYWRFVLHFLDFKHKFPNFLKYLQPFMNLNGVLAILLLIYLAVTMELKLPVLIMRYQIILNVITIFALIYLLRGSKFPLNKYFIVGTFLLMTFSLVEAITWDPNISTAILVKYGILFEMIVFSVGLSQKKKIIDEERAIKLKQEIQQFKNNETLAQWQKEELEKIIDSRTEKLNQKNEVLKEAFRRAEEAANAKSEFLSIMSHEIRTPMNAVIGTIHLLLSENPKKSQMDNLKTLKFSAENLLILINDILDYSKVEAGKIKLESIPFDIRELTKGIGNAHEIKAADNGITFSILIDHKIPSSLQGDPARISQILNNLIGNAIKFTPKGEVRLLINLKERKRNKVKLQFAVEDTGIGISKDKLEIIFERFTQAHADTARKFGGTGLGLAITKRLLALFESQIYVESEQGQGTKFFFTLELAEATSPTTIVDIDPKDLTPYVKDKRVLIVDDNEINLLMAEKFVTKWGMLCTSVRSGQAAIAALFDQDFDLILLDLQMPEMDGYETARTIRALENEALSSIPIIAISADTIDNVQQSVFQSGINDFISKPFNPPDLLSRIHQHTSEIKKTNKA</sequence>
<evidence type="ECO:0000256" key="2">
    <source>
        <dbReference type="ARBA" id="ARBA00012438"/>
    </source>
</evidence>
<dbReference type="PROSITE" id="PS50109">
    <property type="entry name" value="HIS_KIN"/>
    <property type="match status" value="1"/>
</dbReference>
<dbReference type="SMART" id="SM00448">
    <property type="entry name" value="REC"/>
    <property type="match status" value="1"/>
</dbReference>
<evidence type="ECO:0000256" key="3">
    <source>
        <dbReference type="ARBA" id="ARBA00022553"/>
    </source>
</evidence>
<evidence type="ECO:0000256" key="4">
    <source>
        <dbReference type="ARBA" id="ARBA00023012"/>
    </source>
</evidence>
<dbReference type="AlphaFoldDB" id="A0A1M6W1R5"/>
<dbReference type="Pfam" id="PF00512">
    <property type="entry name" value="HisKA"/>
    <property type="match status" value="1"/>
</dbReference>
<feature type="modified residue" description="4-aspartylphosphate" evidence="5">
    <location>
        <position position="750"/>
    </location>
</feature>
<evidence type="ECO:0000313" key="12">
    <source>
        <dbReference type="Proteomes" id="UP000184474"/>
    </source>
</evidence>
<dbReference type="Gene3D" id="3.30.565.10">
    <property type="entry name" value="Histidine kinase-like ATPase, C-terminal domain"/>
    <property type="match status" value="1"/>
</dbReference>
<dbReference type="RefSeq" id="WP_084190670.1">
    <property type="nucleotide sequence ID" value="NZ_FRAA01000010.1"/>
</dbReference>
<feature type="chain" id="PRO_5013110701" description="histidine kinase" evidence="8">
    <location>
        <begin position="24"/>
        <end position="828"/>
    </location>
</feature>
<dbReference type="SUPFAM" id="SSF47384">
    <property type="entry name" value="Homodimeric domain of signal transducing histidine kinase"/>
    <property type="match status" value="1"/>
</dbReference>
<dbReference type="SUPFAM" id="SSF55874">
    <property type="entry name" value="ATPase domain of HSP90 chaperone/DNA topoisomerase II/histidine kinase"/>
    <property type="match status" value="1"/>
</dbReference>
<feature type="transmembrane region" description="Helical" evidence="7">
    <location>
        <begin position="279"/>
        <end position="300"/>
    </location>
</feature>
<dbReference type="Pfam" id="PF07695">
    <property type="entry name" value="7TMR-DISM_7TM"/>
    <property type="match status" value="1"/>
</dbReference>
<feature type="signal peptide" evidence="8">
    <location>
        <begin position="1"/>
        <end position="23"/>
    </location>
</feature>
<comment type="catalytic activity">
    <reaction evidence="1">
        <text>ATP + protein L-histidine = ADP + protein N-phospho-L-histidine.</text>
        <dbReference type="EC" id="2.7.13.3"/>
    </reaction>
</comment>
<keyword evidence="4" id="KW-0902">Two-component regulatory system</keyword>
<feature type="transmembrane region" description="Helical" evidence="7">
    <location>
        <begin position="248"/>
        <end position="267"/>
    </location>
</feature>
<dbReference type="SUPFAM" id="SSF52172">
    <property type="entry name" value="CheY-like"/>
    <property type="match status" value="1"/>
</dbReference>
<proteinExistence type="predicted"/>
<keyword evidence="7" id="KW-0472">Membrane</keyword>
<dbReference type="InterPro" id="IPR011622">
    <property type="entry name" value="7TMR_DISM_rcpt_extracell_dom2"/>
</dbReference>
<evidence type="ECO:0000313" key="11">
    <source>
        <dbReference type="EMBL" id="SHK87623.1"/>
    </source>
</evidence>
<dbReference type="EMBL" id="FRAA01000010">
    <property type="protein sequence ID" value="SHK87623.1"/>
    <property type="molecule type" value="Genomic_DNA"/>
</dbReference>
<evidence type="ECO:0000256" key="8">
    <source>
        <dbReference type="SAM" id="SignalP"/>
    </source>
</evidence>
<dbReference type="Gene3D" id="2.60.40.2380">
    <property type="match status" value="1"/>
</dbReference>
<dbReference type="GO" id="GO:0000155">
    <property type="term" value="F:phosphorelay sensor kinase activity"/>
    <property type="evidence" value="ECO:0007669"/>
    <property type="project" value="InterPro"/>
</dbReference>
<dbReference type="PROSITE" id="PS51257">
    <property type="entry name" value="PROKAR_LIPOPROTEIN"/>
    <property type="match status" value="1"/>
</dbReference>
<gene>
    <name evidence="11" type="ORF">SAMN04488028_11088</name>
</gene>
<keyword evidence="3 5" id="KW-0597">Phosphoprotein</keyword>
<feature type="transmembrane region" description="Helical" evidence="7">
    <location>
        <begin position="364"/>
        <end position="384"/>
    </location>
</feature>
<dbReference type="CDD" id="cd16922">
    <property type="entry name" value="HATPase_EvgS-ArcB-TorS-like"/>
    <property type="match status" value="1"/>
</dbReference>
<dbReference type="InterPro" id="IPR003661">
    <property type="entry name" value="HisK_dim/P_dom"/>
</dbReference>
<keyword evidence="11" id="KW-0808">Transferase</keyword>
<dbReference type="InterPro" id="IPR036097">
    <property type="entry name" value="HisK_dim/P_sf"/>
</dbReference>
<keyword evidence="7" id="KW-1133">Transmembrane helix</keyword>
<feature type="domain" description="Histidine kinase" evidence="9">
    <location>
        <begin position="457"/>
        <end position="678"/>
    </location>
</feature>
<feature type="transmembrane region" description="Helical" evidence="7">
    <location>
        <begin position="339"/>
        <end position="358"/>
    </location>
</feature>
<dbReference type="InterPro" id="IPR011623">
    <property type="entry name" value="7TMR_DISM_rcpt_extracell_dom1"/>
</dbReference>
<keyword evidence="12" id="KW-1185">Reference proteome</keyword>
<dbReference type="Pfam" id="PF07696">
    <property type="entry name" value="7TMR-DISMED2"/>
    <property type="match status" value="1"/>
</dbReference>
<dbReference type="PRINTS" id="PR00344">
    <property type="entry name" value="BCTRLSENSOR"/>
</dbReference>
<dbReference type="InterPro" id="IPR011006">
    <property type="entry name" value="CheY-like_superfamily"/>
</dbReference>
<dbReference type="CDD" id="cd17546">
    <property type="entry name" value="REC_hyHK_CKI1_RcsC-like"/>
    <property type="match status" value="1"/>
</dbReference>
<dbReference type="Gene3D" id="1.10.287.130">
    <property type="match status" value="1"/>
</dbReference>
<evidence type="ECO:0000256" key="6">
    <source>
        <dbReference type="SAM" id="Coils"/>
    </source>
</evidence>
<dbReference type="SMART" id="SM00387">
    <property type="entry name" value="HATPase_c"/>
    <property type="match status" value="1"/>
</dbReference>
<protein>
    <recommendedName>
        <fullName evidence="2">histidine kinase</fullName>
        <ecNumber evidence="2">2.7.13.3</ecNumber>
    </recommendedName>
</protein>
<name>A0A1M6W1R5_REIAG</name>
<dbReference type="STRING" id="156994.SAMN04488028_11088"/>
<evidence type="ECO:0000256" key="7">
    <source>
        <dbReference type="SAM" id="Phobius"/>
    </source>
</evidence>
<feature type="coiled-coil region" evidence="6">
    <location>
        <begin position="416"/>
        <end position="450"/>
    </location>
</feature>
<feature type="transmembrane region" description="Helical" evidence="7">
    <location>
        <begin position="187"/>
        <end position="205"/>
    </location>
</feature>
<dbReference type="FunFam" id="3.30.565.10:FF:000010">
    <property type="entry name" value="Sensor histidine kinase RcsC"/>
    <property type="match status" value="1"/>
</dbReference>
<evidence type="ECO:0000259" key="10">
    <source>
        <dbReference type="PROSITE" id="PS50110"/>
    </source>
</evidence>
<dbReference type="InterPro" id="IPR005467">
    <property type="entry name" value="His_kinase_dom"/>
</dbReference>